<evidence type="ECO:0000313" key="3">
    <source>
        <dbReference type="Proteomes" id="UP000828390"/>
    </source>
</evidence>
<sequence length="117" mass="13234">MLKRRRTQAASMVHVAPAPAFQVSLPAAFQVPALAAVSPVAAVQLKSRFLIPLRFRYLQQLRSRSLQQLRSKYSTRSGSLRKNAPPPGSHVFQPIQTIFKLVQDIIRMNLLTKFHED</sequence>
<organism evidence="2 3">
    <name type="scientific">Dreissena polymorpha</name>
    <name type="common">Zebra mussel</name>
    <name type="synonym">Mytilus polymorpha</name>
    <dbReference type="NCBI Taxonomy" id="45954"/>
    <lineage>
        <taxon>Eukaryota</taxon>
        <taxon>Metazoa</taxon>
        <taxon>Spiralia</taxon>
        <taxon>Lophotrochozoa</taxon>
        <taxon>Mollusca</taxon>
        <taxon>Bivalvia</taxon>
        <taxon>Autobranchia</taxon>
        <taxon>Heteroconchia</taxon>
        <taxon>Euheterodonta</taxon>
        <taxon>Imparidentia</taxon>
        <taxon>Neoheterodontei</taxon>
        <taxon>Myida</taxon>
        <taxon>Dreissenoidea</taxon>
        <taxon>Dreissenidae</taxon>
        <taxon>Dreissena</taxon>
    </lineage>
</organism>
<keyword evidence="3" id="KW-1185">Reference proteome</keyword>
<feature type="region of interest" description="Disordered" evidence="1">
    <location>
        <begin position="69"/>
        <end position="91"/>
    </location>
</feature>
<protein>
    <submittedName>
        <fullName evidence="2">Uncharacterized protein</fullName>
    </submittedName>
</protein>
<evidence type="ECO:0000313" key="2">
    <source>
        <dbReference type="EMBL" id="KAH3693629.1"/>
    </source>
</evidence>
<gene>
    <name evidence="2" type="ORF">DPMN_081068</name>
</gene>
<proteinExistence type="predicted"/>
<reference evidence="2" key="2">
    <citation type="submission" date="2020-11" db="EMBL/GenBank/DDBJ databases">
        <authorList>
            <person name="McCartney M.A."/>
            <person name="Auch B."/>
            <person name="Kono T."/>
            <person name="Mallez S."/>
            <person name="Becker A."/>
            <person name="Gohl D.M."/>
            <person name="Silverstein K.A.T."/>
            <person name="Koren S."/>
            <person name="Bechman K.B."/>
            <person name="Herman A."/>
            <person name="Abrahante J.E."/>
            <person name="Garbe J."/>
        </authorList>
    </citation>
    <scope>NUCLEOTIDE SEQUENCE</scope>
    <source>
        <strain evidence="2">Duluth1</strain>
        <tissue evidence="2">Whole animal</tissue>
    </source>
</reference>
<accession>A0A9D3Y7Z1</accession>
<reference evidence="2" key="1">
    <citation type="journal article" date="2019" name="bioRxiv">
        <title>The Genome of the Zebra Mussel, Dreissena polymorpha: A Resource for Invasive Species Research.</title>
        <authorList>
            <person name="McCartney M.A."/>
            <person name="Auch B."/>
            <person name="Kono T."/>
            <person name="Mallez S."/>
            <person name="Zhang Y."/>
            <person name="Obille A."/>
            <person name="Becker A."/>
            <person name="Abrahante J.E."/>
            <person name="Garbe J."/>
            <person name="Badalamenti J.P."/>
            <person name="Herman A."/>
            <person name="Mangelson H."/>
            <person name="Liachko I."/>
            <person name="Sullivan S."/>
            <person name="Sone E.D."/>
            <person name="Koren S."/>
            <person name="Silverstein K.A.T."/>
            <person name="Beckman K.B."/>
            <person name="Gohl D.M."/>
        </authorList>
    </citation>
    <scope>NUCLEOTIDE SEQUENCE</scope>
    <source>
        <strain evidence="2">Duluth1</strain>
        <tissue evidence="2">Whole animal</tissue>
    </source>
</reference>
<evidence type="ECO:0000256" key="1">
    <source>
        <dbReference type="SAM" id="MobiDB-lite"/>
    </source>
</evidence>
<comment type="caution">
    <text evidence="2">The sequence shown here is derived from an EMBL/GenBank/DDBJ whole genome shotgun (WGS) entry which is preliminary data.</text>
</comment>
<dbReference type="Proteomes" id="UP000828390">
    <property type="component" value="Unassembled WGS sequence"/>
</dbReference>
<dbReference type="EMBL" id="JAIWYP010000016">
    <property type="protein sequence ID" value="KAH3693629.1"/>
    <property type="molecule type" value="Genomic_DNA"/>
</dbReference>
<name>A0A9D3Y7Z1_DREPO</name>
<dbReference type="AlphaFoldDB" id="A0A9D3Y7Z1"/>